<feature type="binding site" evidence="11">
    <location>
        <begin position="195"/>
        <end position="196"/>
    </location>
    <ligand>
        <name>pyrroloquinoline quinone</name>
        <dbReference type="ChEBI" id="CHEBI:58442"/>
    </ligand>
</feature>
<feature type="chain" id="PRO_5027550606" evidence="13">
    <location>
        <begin position="25"/>
        <end position="694"/>
    </location>
</feature>
<evidence type="ECO:0000259" key="14">
    <source>
        <dbReference type="PROSITE" id="PS51007"/>
    </source>
</evidence>
<feature type="active site" description="Proton acceptor" evidence="10">
    <location>
        <position position="319"/>
    </location>
</feature>
<dbReference type="InterPro" id="IPR018391">
    <property type="entry name" value="PQQ_b-propeller_rpt"/>
</dbReference>
<evidence type="ECO:0000313" key="16">
    <source>
        <dbReference type="Proteomes" id="UP000515733"/>
    </source>
</evidence>
<comment type="similarity">
    <text evidence="1">Belongs to the bacterial PQQ dehydrogenase family.</text>
</comment>
<feature type="binding site" evidence="12">
    <location>
        <position position="319"/>
    </location>
    <ligand>
        <name>Ca(2+)</name>
        <dbReference type="ChEBI" id="CHEBI:29108"/>
    </ligand>
</feature>
<feature type="binding site" description="covalent" evidence="11">
    <location>
        <position position="626"/>
    </location>
    <ligand>
        <name>heme c</name>
        <dbReference type="ChEBI" id="CHEBI:61717"/>
    </ligand>
</feature>
<evidence type="ECO:0000256" key="11">
    <source>
        <dbReference type="PIRSR" id="PIRSR617512-2"/>
    </source>
</evidence>
<evidence type="ECO:0000256" key="5">
    <source>
        <dbReference type="ARBA" id="ARBA00022837"/>
    </source>
</evidence>
<dbReference type="PROSITE" id="PS51007">
    <property type="entry name" value="CYTC"/>
    <property type="match status" value="1"/>
</dbReference>
<organism evidence="15 16">
    <name type="scientific">Denitratisoma oestradiolicum</name>
    <dbReference type="NCBI Taxonomy" id="311182"/>
    <lineage>
        <taxon>Bacteria</taxon>
        <taxon>Pseudomonadati</taxon>
        <taxon>Pseudomonadota</taxon>
        <taxon>Betaproteobacteria</taxon>
        <taxon>Nitrosomonadales</taxon>
        <taxon>Sterolibacteriaceae</taxon>
        <taxon>Denitratisoma</taxon>
    </lineage>
</organism>
<dbReference type="KEGG" id="doe:DENOEST_0490"/>
<feature type="binding site" evidence="12">
    <location>
        <position position="274"/>
    </location>
    <ligand>
        <name>Ca(2+)</name>
        <dbReference type="ChEBI" id="CHEBI:29108"/>
    </ligand>
</feature>
<keyword evidence="6 11" id="KW-0634">PQQ</keyword>
<keyword evidence="5 12" id="KW-0106">Calcium</keyword>
<comment type="cofactor">
    <cofactor evidence="11">
        <name>heme c</name>
        <dbReference type="ChEBI" id="CHEBI:61717"/>
    </cofactor>
    <text evidence="11">Binds 1 heme c group per subunit.</text>
</comment>
<feature type="domain" description="Cytochrome c" evidence="14">
    <location>
        <begin position="610"/>
        <end position="688"/>
    </location>
</feature>
<keyword evidence="16" id="KW-1185">Reference proteome</keyword>
<dbReference type="SUPFAM" id="SSF46626">
    <property type="entry name" value="Cytochrome c"/>
    <property type="match status" value="1"/>
</dbReference>
<dbReference type="NCBIfam" id="TIGR03075">
    <property type="entry name" value="PQQ_enz_alc_DH"/>
    <property type="match status" value="1"/>
</dbReference>
<dbReference type="GO" id="GO:0005509">
    <property type="term" value="F:calcium ion binding"/>
    <property type="evidence" value="ECO:0007669"/>
    <property type="project" value="InterPro"/>
</dbReference>
<keyword evidence="8 12" id="KW-0408">Iron</keyword>
<sequence>MRIFPSSRLLPWLLATFASACAFAATVVDNTLLTREPSGANWAGYGRTFDEQRFSPLKQINAGNIQRLGLAWTLELDDVPNVTTVPLAVDGVIYFAAGYSIVHAVDARRGKLLWRYDPEVTKVGGQKLKTAWGSRGLAFWKGRIYVGTQDGRLVALDAKTGKPAWSTMTIAKDDNRYITGAPKVFNGLVVIGHGGADYGPIRGYVTAYDAETGKQRWRFHTVPGNPADGFENKAMAMAAQTWTGEWWKHGGGGTVWNAMTYDPEFNRIYLGTGNGAPWNQKIRSPGGGDNLFLCSVVALDADTGEYVWHYQTNPGETWDYNSAMDMVLADLTIEGKQRKVMLHAPKNGFFYVIDRENGKLISAEKIVKATWAEKIDIASGRPVENLAARYPKGGARVSPANQGAHSWHPMAFNPGTGLAYIPVRESEDFYSDQGVDTKHWKHPPGMVFSTGLAPGAAPADGPLMEPTSALLAWNPRTQQQAWRVPTPGEYSGGVLTTAGKLVFQGDAGGKLNAYDAERGTRLWAADLGVGTLSPPITYTMNGRQYVSVLAGWMGGSTVYGKRSAEAGWVGREQPRRLLTFVLDGNGALPRPPQHTRPTPVDDPAFVVDAAKAKHGAMAFALNCLTCHGMNAIAGGYAPDLRASPIPLSLEAMDGIVRQGGLAQRGMPPFADLSREDVDAIRHYLRQRAREDLKK</sequence>
<dbReference type="InterPro" id="IPR009056">
    <property type="entry name" value="Cyt_c-like_dom"/>
</dbReference>
<dbReference type="CDD" id="cd10279">
    <property type="entry name" value="PQQ_ADH_II"/>
    <property type="match status" value="1"/>
</dbReference>
<dbReference type="PROSITE" id="PS51257">
    <property type="entry name" value="PROKAR_LIPOPROTEIN"/>
    <property type="match status" value="1"/>
</dbReference>
<feature type="binding site" evidence="11">
    <location>
        <position position="346"/>
    </location>
    <ligand>
        <name>pyrroloquinoline quinone</name>
        <dbReference type="ChEBI" id="CHEBI:58442"/>
    </ligand>
</feature>
<dbReference type="GO" id="GO:0020037">
    <property type="term" value="F:heme binding"/>
    <property type="evidence" value="ECO:0007669"/>
    <property type="project" value="InterPro"/>
</dbReference>
<dbReference type="GO" id="GO:0009055">
    <property type="term" value="F:electron transfer activity"/>
    <property type="evidence" value="ECO:0007669"/>
    <property type="project" value="InterPro"/>
</dbReference>
<evidence type="ECO:0000256" key="8">
    <source>
        <dbReference type="ARBA" id="ARBA00023004"/>
    </source>
</evidence>
<dbReference type="InterPro" id="IPR011047">
    <property type="entry name" value="Quinoprotein_ADH-like_sf"/>
</dbReference>
<dbReference type="Pfam" id="PF01011">
    <property type="entry name" value="PQQ"/>
    <property type="match status" value="2"/>
</dbReference>
<protein>
    <submittedName>
        <fullName evidence="15">Quinohemoprotein alcohol dehydrogenase ADH IIB</fullName>
        <ecNumber evidence="15">1.1.9.1</ecNumber>
    </submittedName>
</protein>
<keyword evidence="7 15" id="KW-0560">Oxidoreductase</keyword>
<dbReference type="Proteomes" id="UP000515733">
    <property type="component" value="Chromosome"/>
</dbReference>
<dbReference type="InterPro" id="IPR036909">
    <property type="entry name" value="Cyt_c-like_dom_sf"/>
</dbReference>
<evidence type="ECO:0000256" key="1">
    <source>
        <dbReference type="ARBA" id="ARBA00008156"/>
    </source>
</evidence>
<evidence type="ECO:0000256" key="4">
    <source>
        <dbReference type="ARBA" id="ARBA00022729"/>
    </source>
</evidence>
<dbReference type="PANTHER" id="PTHR32303">
    <property type="entry name" value="QUINOPROTEIN ALCOHOL DEHYDROGENASE (CYTOCHROME C)"/>
    <property type="match status" value="1"/>
</dbReference>
<gene>
    <name evidence="15" type="primary">qbdA</name>
    <name evidence="15" type="ORF">DENOEST_0490</name>
</gene>
<evidence type="ECO:0000256" key="7">
    <source>
        <dbReference type="ARBA" id="ARBA00023002"/>
    </source>
</evidence>
<keyword evidence="2 11" id="KW-0349">Heme</keyword>
<feature type="binding site" description="covalent" evidence="11">
    <location>
        <position position="623"/>
    </location>
    <ligand>
        <name>heme c</name>
        <dbReference type="ChEBI" id="CHEBI:61717"/>
    </ligand>
</feature>
<feature type="binding site" evidence="11">
    <location>
        <position position="179"/>
    </location>
    <ligand>
        <name>pyrroloquinoline quinone</name>
        <dbReference type="ChEBI" id="CHEBI:58442"/>
    </ligand>
</feature>
<evidence type="ECO:0000313" key="15">
    <source>
        <dbReference type="EMBL" id="CAB1367655.1"/>
    </source>
</evidence>
<dbReference type="Gene3D" id="2.140.10.10">
    <property type="entry name" value="Quinoprotein alcohol dehydrogenase-like superfamily"/>
    <property type="match status" value="1"/>
</dbReference>
<dbReference type="AlphaFoldDB" id="A0A6S6XSF7"/>
<feature type="binding site" description="axial binding residue" evidence="12">
    <location>
        <position position="627"/>
    </location>
    <ligand>
        <name>heme c</name>
        <dbReference type="ChEBI" id="CHEBI:61717"/>
    </ligand>
    <ligandPart>
        <name>Fe</name>
        <dbReference type="ChEBI" id="CHEBI:18248"/>
    </ligandPart>
</feature>
<feature type="binding site" evidence="11">
    <location>
        <position position="254"/>
    </location>
    <ligand>
        <name>pyrroloquinoline quinone</name>
        <dbReference type="ChEBI" id="CHEBI:58442"/>
    </ligand>
</feature>
<reference evidence="15 16" key="1">
    <citation type="submission" date="2020-03" db="EMBL/GenBank/DDBJ databases">
        <authorList>
            <consortium name="Genoscope - CEA"/>
            <person name="William W."/>
        </authorList>
    </citation>
    <scope>NUCLEOTIDE SEQUENCE [LARGE SCALE GENOMIC DNA]</scope>
    <source>
        <strain evidence="16">DSM 16959</strain>
    </source>
</reference>
<evidence type="ECO:0000256" key="6">
    <source>
        <dbReference type="ARBA" id="ARBA00022891"/>
    </source>
</evidence>
<evidence type="ECO:0000256" key="10">
    <source>
        <dbReference type="PIRSR" id="PIRSR617512-1"/>
    </source>
</evidence>
<dbReference type="Pfam" id="PF13442">
    <property type="entry name" value="Cytochrome_CBB3"/>
    <property type="match status" value="1"/>
</dbReference>
<keyword evidence="3 12" id="KW-0479">Metal-binding</keyword>
<dbReference type="InterPro" id="IPR017512">
    <property type="entry name" value="PQQ_MeOH/EtOH_DH"/>
</dbReference>
<name>A0A6S6XSF7_9PROT</name>
<dbReference type="RefSeq" id="WP_145770581.1">
    <property type="nucleotide sequence ID" value="NZ_LR778301.1"/>
</dbReference>
<accession>A0A6S6XSF7</accession>
<evidence type="ECO:0000256" key="9">
    <source>
        <dbReference type="ARBA" id="ARBA00023157"/>
    </source>
</evidence>
<dbReference type="EMBL" id="LR778301">
    <property type="protein sequence ID" value="CAB1367655.1"/>
    <property type="molecule type" value="Genomic_DNA"/>
</dbReference>
<dbReference type="EC" id="1.1.9.1" evidence="15"/>
<dbReference type="SUPFAM" id="SSF50998">
    <property type="entry name" value="Quinoprotein alcohol dehydrogenase-like"/>
    <property type="match status" value="1"/>
</dbReference>
<keyword evidence="9" id="KW-1015">Disulfide bond</keyword>
<dbReference type="GO" id="GO:0016020">
    <property type="term" value="C:membrane"/>
    <property type="evidence" value="ECO:0007669"/>
    <property type="project" value="InterPro"/>
</dbReference>
<keyword evidence="4 13" id="KW-0732">Signal</keyword>
<dbReference type="SMART" id="SM00564">
    <property type="entry name" value="PQQ"/>
    <property type="match status" value="5"/>
</dbReference>
<dbReference type="Gene3D" id="1.10.760.10">
    <property type="entry name" value="Cytochrome c-like domain"/>
    <property type="match status" value="1"/>
</dbReference>
<feature type="binding site" evidence="11">
    <location>
        <position position="135"/>
    </location>
    <ligand>
        <name>pyrroloquinoline quinone</name>
        <dbReference type="ChEBI" id="CHEBI:58442"/>
    </ligand>
</feature>
<evidence type="ECO:0000256" key="3">
    <source>
        <dbReference type="ARBA" id="ARBA00022723"/>
    </source>
</evidence>
<evidence type="ECO:0000256" key="12">
    <source>
        <dbReference type="PIRSR" id="PIRSR617512-3"/>
    </source>
</evidence>
<evidence type="ECO:0000256" key="13">
    <source>
        <dbReference type="SAM" id="SignalP"/>
    </source>
</evidence>
<proteinExistence type="inferred from homology"/>
<feature type="signal peptide" evidence="13">
    <location>
        <begin position="1"/>
        <end position="24"/>
    </location>
</feature>
<dbReference type="GO" id="GO:0016614">
    <property type="term" value="F:oxidoreductase activity, acting on CH-OH group of donors"/>
    <property type="evidence" value="ECO:0007669"/>
    <property type="project" value="InterPro"/>
</dbReference>
<feature type="binding site" description="axial binding residue" evidence="12">
    <location>
        <position position="666"/>
    </location>
    <ligand>
        <name>heme c</name>
        <dbReference type="ChEBI" id="CHEBI:61717"/>
    </ligand>
    <ligandPart>
        <name>Fe</name>
        <dbReference type="ChEBI" id="CHEBI:18248"/>
    </ligandPart>
</feature>
<comment type="cofactor">
    <cofactor evidence="12">
        <name>Ca(2+)</name>
        <dbReference type="ChEBI" id="CHEBI:29108"/>
    </cofactor>
    <text evidence="12">Binds 1 Ca(2+) ion per subunit.</text>
</comment>
<evidence type="ECO:0000256" key="2">
    <source>
        <dbReference type="ARBA" id="ARBA00022617"/>
    </source>
</evidence>
<comment type="cofactor">
    <cofactor evidence="11">
        <name>pyrroloquinoline quinone</name>
        <dbReference type="ChEBI" id="CHEBI:58442"/>
    </cofactor>
    <text evidence="11">Binds 1 PQQ group per subunit.</text>
</comment>
<dbReference type="OrthoDB" id="5296951at2"/>
<dbReference type="InterPro" id="IPR002372">
    <property type="entry name" value="PQQ_rpt_dom"/>
</dbReference>